<organism evidence="6 7">
    <name type="scientific">Lachancea meyersii CBS 8951</name>
    <dbReference type="NCBI Taxonomy" id="1266667"/>
    <lineage>
        <taxon>Eukaryota</taxon>
        <taxon>Fungi</taxon>
        <taxon>Dikarya</taxon>
        <taxon>Ascomycota</taxon>
        <taxon>Saccharomycotina</taxon>
        <taxon>Saccharomycetes</taxon>
        <taxon>Saccharomycetales</taxon>
        <taxon>Saccharomycetaceae</taxon>
        <taxon>Lachancea</taxon>
    </lineage>
</organism>
<protein>
    <recommendedName>
        <fullName evidence="5">Ubiquinone biosynthesis O-methyltransferase, mitochondrial</fullName>
    </recommendedName>
    <alternativeName>
        <fullName evidence="5">3,4-dihydroxy-5-hexaprenylbenzoate methyltransferase</fullName>
    </alternativeName>
    <alternativeName>
        <fullName evidence="5">3-demethylubiquinol 3-O-methyltransferase</fullName>
    </alternativeName>
    <alternativeName>
        <fullName evidence="5">3-demethylubiquinone 3-O-methyltransferase</fullName>
    </alternativeName>
    <alternativeName>
        <fullName evidence="5">3-demethylubiquinone-6 3-O-methyltransferase</fullName>
    </alternativeName>
    <alternativeName>
        <fullName evidence="5">Hexaprenyldihydroxybenzoate methyltransferase</fullName>
    </alternativeName>
    <alternativeName>
        <fullName evidence="5">Polyprenyldihydroxybenzoate methyltransferase</fullName>
        <shortName evidence="5">DHHB methyltransferase</shortName>
        <shortName evidence="5">DHHB-MT</shortName>
        <shortName evidence="5">DHHB-MTase</shortName>
        <ecNumber evidence="5">2.1.1.-</ecNumber>
        <ecNumber evidence="5">2.1.1.114</ecNumber>
        <ecNumber evidence="5">2.1.1.64</ecNumber>
    </alternativeName>
</protein>
<comment type="pathway">
    <text evidence="5">Cofactor biosynthesis; ubiquinone biosynthesis.</text>
</comment>
<dbReference type="Gene3D" id="3.40.50.150">
    <property type="entry name" value="Vaccinia Virus protein VP39"/>
    <property type="match status" value="1"/>
</dbReference>
<dbReference type="PANTHER" id="PTHR43464:SF19">
    <property type="entry name" value="UBIQUINONE BIOSYNTHESIS O-METHYLTRANSFERASE, MITOCHONDRIAL"/>
    <property type="match status" value="1"/>
</dbReference>
<name>A0A1G4JTK1_9SACH</name>
<dbReference type="Proteomes" id="UP000191144">
    <property type="component" value="Chromosome F"/>
</dbReference>
<reference evidence="7" key="1">
    <citation type="submission" date="2016-03" db="EMBL/GenBank/DDBJ databases">
        <authorList>
            <person name="Devillers Hugo."/>
        </authorList>
    </citation>
    <scope>NUCLEOTIDE SEQUENCE [LARGE SCALE GENOMIC DNA]</scope>
</reference>
<keyword evidence="5" id="KW-0472">Membrane</keyword>
<accession>A0A1G4JTK1</accession>
<comment type="function">
    <text evidence="5">O-methyltransferase required for two non-consecutive steps during ubiquinone biosynthesis. Catalyzes the 2 O-methylation of 3,4-dihydroxy-5-(all-trans-polyprenyl)benzoic acid into 4-hydroxy-3-methoxy-5-(all-trans-polyprenyl)benzoic acid. Also catalyzes the last step of ubiquinone biosynthesis by mediating methylation of 3-demethylubiquinone into ubiquinone. Also able to mediate the methylation of 3-demethylubiquinol into ubiquinol.</text>
</comment>
<feature type="binding site" evidence="5">
    <location>
        <position position="197"/>
    </location>
    <ligand>
        <name>Mg(2+)</name>
        <dbReference type="ChEBI" id="CHEBI:18420"/>
    </ligand>
</feature>
<evidence type="ECO:0000256" key="1">
    <source>
        <dbReference type="ARBA" id="ARBA00022603"/>
    </source>
</evidence>
<keyword evidence="2 5" id="KW-0808">Transferase</keyword>
<keyword evidence="5" id="KW-0999">Mitochondrion inner membrane</keyword>
<comment type="catalytic activity">
    <reaction evidence="5">
        <text>a 3-demethylubiquinol + S-adenosyl-L-methionine = a ubiquinol + S-adenosyl-L-homocysteine + H(+)</text>
        <dbReference type="Rhea" id="RHEA:44380"/>
        <dbReference type="Rhea" id="RHEA-COMP:9566"/>
        <dbReference type="Rhea" id="RHEA-COMP:10914"/>
        <dbReference type="ChEBI" id="CHEBI:15378"/>
        <dbReference type="ChEBI" id="CHEBI:17976"/>
        <dbReference type="ChEBI" id="CHEBI:57856"/>
        <dbReference type="ChEBI" id="CHEBI:59789"/>
        <dbReference type="ChEBI" id="CHEBI:84422"/>
        <dbReference type="EC" id="2.1.1.64"/>
    </reaction>
</comment>
<dbReference type="CDD" id="cd02440">
    <property type="entry name" value="AdoMet_MTases"/>
    <property type="match status" value="1"/>
</dbReference>
<dbReference type="EMBL" id="LT598477">
    <property type="protein sequence ID" value="SCU94234.1"/>
    <property type="molecule type" value="Genomic_DNA"/>
</dbReference>
<dbReference type="HAMAP" id="MF_00472">
    <property type="entry name" value="UbiG"/>
    <property type="match status" value="1"/>
</dbReference>
<dbReference type="Pfam" id="PF13489">
    <property type="entry name" value="Methyltransf_23"/>
    <property type="match status" value="1"/>
</dbReference>
<keyword evidence="5" id="KW-0479">Metal-binding</keyword>
<dbReference type="GO" id="GO:0061542">
    <property type="term" value="F:3-demethylubiquinol 3-O-methyltransferase activity"/>
    <property type="evidence" value="ECO:0007669"/>
    <property type="project" value="UniProtKB-UniRule"/>
</dbReference>
<evidence type="ECO:0000313" key="6">
    <source>
        <dbReference type="EMBL" id="SCU94234.1"/>
    </source>
</evidence>
<feature type="binding site" evidence="5">
    <location>
        <position position="70"/>
    </location>
    <ligand>
        <name>S-adenosyl-L-methionine</name>
        <dbReference type="ChEBI" id="CHEBI:59789"/>
    </ligand>
</feature>
<feature type="binding site" evidence="5">
    <location>
        <position position="196"/>
    </location>
    <ligand>
        <name>S-adenosyl-L-methionine</name>
        <dbReference type="ChEBI" id="CHEBI:59789"/>
    </ligand>
</feature>
<feature type="binding site" evidence="5">
    <location>
        <position position="200"/>
    </location>
    <ligand>
        <name>Mg(2+)</name>
        <dbReference type="ChEBI" id="CHEBI:18420"/>
    </ligand>
</feature>
<evidence type="ECO:0000256" key="2">
    <source>
        <dbReference type="ARBA" id="ARBA00022679"/>
    </source>
</evidence>
<comment type="similarity">
    <text evidence="5">Belongs to the class I-like SAM-binding methyltransferase superfamily. UbiG/COQ3 family.</text>
</comment>
<comment type="subcellular location">
    <subcellularLocation>
        <location evidence="5">Mitochondrion inner membrane</location>
        <topology evidence="5">Peripheral membrane protein</topology>
        <orientation evidence="5">Matrix side</orientation>
    </subcellularLocation>
</comment>
<dbReference type="OrthoDB" id="3265906at2759"/>
<feature type="binding site" evidence="5">
    <location>
        <position position="153"/>
    </location>
    <ligand>
        <name>S-adenosyl-L-methionine</name>
        <dbReference type="ChEBI" id="CHEBI:59789"/>
    </ligand>
</feature>
<feature type="binding site" evidence="5">
    <location>
        <position position="130"/>
    </location>
    <ligand>
        <name>S-adenosyl-L-methionine</name>
        <dbReference type="ChEBI" id="CHEBI:59789"/>
    </ligand>
</feature>
<keyword evidence="7" id="KW-1185">Reference proteome</keyword>
<dbReference type="EC" id="2.1.1.-" evidence="5"/>
<sequence length="312" mass="35220">MLRTIKRSYTKFNPEFFKPMAGSGEAISSPKFPMSTSTSQDEMKHFSDLAPSWWDVSGPQRILHKMNLARMDFIQKTLREQYTAGPETYVPGFNYKAFLPRQIAKAIENELDQDIHSQLYGQKLEVLDIGCGGGILAESLARMPFVSKVKGIDLTPECIEIAESHALKDPSLTGKLAYEVQSLEEVAGSYDLVTCLEMLEHVDHPSEILRHAWSRLKEGGILVVSTINRDPISWFTTIFVAEQVLKLVPRGTHHVSKYINSEEIKQWFQEECSGQHQVLNCKGAMYVPLSGWSEHDYSGVGNYFMAIKKVAE</sequence>
<keyword evidence="5" id="KW-0460">Magnesium</keyword>
<dbReference type="GO" id="GO:0120537">
    <property type="term" value="F:3-demethylubiquinone 3-O-methyltransferase activity"/>
    <property type="evidence" value="ECO:0007669"/>
    <property type="project" value="RHEA"/>
</dbReference>
<dbReference type="GO" id="GO:0046872">
    <property type="term" value="F:metal ion binding"/>
    <property type="evidence" value="ECO:0007669"/>
    <property type="project" value="UniProtKB-KW"/>
</dbReference>
<dbReference type="AlphaFoldDB" id="A0A1G4JTK1"/>
<evidence type="ECO:0000313" key="7">
    <source>
        <dbReference type="Proteomes" id="UP000191144"/>
    </source>
</evidence>
<keyword evidence="4 5" id="KW-0949">S-adenosyl-L-methionine</keyword>
<evidence type="ECO:0000256" key="5">
    <source>
        <dbReference type="HAMAP-Rule" id="MF_03190"/>
    </source>
</evidence>
<comment type="cofactor">
    <cofactor evidence="5">
        <name>Mg(2+)</name>
        <dbReference type="ChEBI" id="CHEBI:18420"/>
    </cofactor>
</comment>
<dbReference type="UniPathway" id="UPA00232"/>
<dbReference type="GO" id="GO:0031314">
    <property type="term" value="C:extrinsic component of mitochondrial inner membrane"/>
    <property type="evidence" value="ECO:0007669"/>
    <property type="project" value="UniProtKB-UniRule"/>
</dbReference>
<comment type="subunit">
    <text evidence="5">Component of a multi-subunit COQ enzyme complex, composed of at least COQ3, COQ4, COQ5, COQ6, COQ7 and COQ9.</text>
</comment>
<gene>
    <name evidence="5" type="primary">COQ3</name>
    <name evidence="6" type="ORF">LAME_0F06656G</name>
</gene>
<dbReference type="InterPro" id="IPR029063">
    <property type="entry name" value="SAM-dependent_MTases_sf"/>
</dbReference>
<dbReference type="EC" id="2.1.1.64" evidence="5"/>
<dbReference type="SUPFAM" id="SSF53335">
    <property type="entry name" value="S-adenosyl-L-methionine-dependent methyltransferases"/>
    <property type="match status" value="1"/>
</dbReference>
<evidence type="ECO:0000256" key="4">
    <source>
        <dbReference type="ARBA" id="ARBA00022691"/>
    </source>
</evidence>
<keyword evidence="5" id="KW-0496">Mitochondrion</keyword>
<dbReference type="GO" id="GO:0032259">
    <property type="term" value="P:methylation"/>
    <property type="evidence" value="ECO:0007669"/>
    <property type="project" value="UniProtKB-KW"/>
</dbReference>
<dbReference type="InterPro" id="IPR010233">
    <property type="entry name" value="UbiG_MeTrfase"/>
</dbReference>
<comment type="catalytic activity">
    <reaction evidence="5">
        <text>a 3,4-dihydroxy-5-(all-trans-polyprenyl)benzoate + S-adenosyl-L-methionine = a 4-hydroxy-3-methoxy-5-(all-trans-polyprenyl)benzoate + S-adenosyl-L-homocysteine + H(+)</text>
        <dbReference type="Rhea" id="RHEA:44452"/>
        <dbReference type="Rhea" id="RHEA-COMP:10930"/>
        <dbReference type="Rhea" id="RHEA-COMP:10931"/>
        <dbReference type="ChEBI" id="CHEBI:15378"/>
        <dbReference type="ChEBI" id="CHEBI:57856"/>
        <dbReference type="ChEBI" id="CHEBI:59789"/>
        <dbReference type="ChEBI" id="CHEBI:64694"/>
        <dbReference type="ChEBI" id="CHEBI:84443"/>
        <dbReference type="EC" id="2.1.1.114"/>
    </reaction>
</comment>
<dbReference type="EC" id="2.1.1.114" evidence="5"/>
<dbReference type="PANTHER" id="PTHR43464">
    <property type="entry name" value="METHYLTRANSFERASE"/>
    <property type="match status" value="1"/>
</dbReference>
<keyword evidence="3 5" id="KW-0831">Ubiquinone biosynthesis</keyword>
<evidence type="ECO:0000256" key="3">
    <source>
        <dbReference type="ARBA" id="ARBA00022688"/>
    </source>
</evidence>
<dbReference type="GO" id="GO:0010420">
    <property type="term" value="F:polyprenyldihydroxybenzoate methyltransferase activity"/>
    <property type="evidence" value="ECO:0007669"/>
    <property type="project" value="UniProtKB-UniRule"/>
</dbReference>
<proteinExistence type="inferred from homology"/>
<feature type="binding site" evidence="5">
    <location>
        <position position="201"/>
    </location>
    <ligand>
        <name>Mg(2+)</name>
        <dbReference type="ChEBI" id="CHEBI:18420"/>
    </ligand>
</feature>
<keyword evidence="1 5" id="KW-0489">Methyltransferase</keyword>
<comment type="catalytic activity">
    <reaction evidence="5">
        <text>a 3-demethylubiquinone + S-adenosyl-L-methionine = a ubiquinone + S-adenosyl-L-homocysteine</text>
        <dbReference type="Rhea" id="RHEA:81215"/>
        <dbReference type="Rhea" id="RHEA-COMP:9565"/>
        <dbReference type="Rhea" id="RHEA-COMP:19654"/>
        <dbReference type="ChEBI" id="CHEBI:16389"/>
        <dbReference type="ChEBI" id="CHEBI:57856"/>
        <dbReference type="ChEBI" id="CHEBI:59789"/>
        <dbReference type="ChEBI" id="CHEBI:231825"/>
    </reaction>
</comment>
<dbReference type="NCBIfam" id="TIGR01983">
    <property type="entry name" value="UbiG"/>
    <property type="match status" value="1"/>
</dbReference>